<feature type="domain" description="ABC transporter" evidence="5">
    <location>
        <begin position="4"/>
        <end position="232"/>
    </location>
</feature>
<sequence>MEALRIEGLKKKFGETEVIRELSFSVPEHSVFGFIGKNGAGKTTTMKMILGLLKPDAGKIQVFGESVSYGETKTNRFTGYLPDVPEFYSYMTASEYLRLCGEIAGLASGEIRRRSAELLELVGLTDNKKRVGGYSRGMKQRLGIAQALLGNPRLLICDEPTSALDPVGRKEILDILFKLKGRTTVIFSTHILTDVERICDRVGVLSEGRIVLSGEMEALKKQYAQDKVMMEFPKEKQEEVLAVLKAQHLEPLHTEVVEPSLEKLFLEVI</sequence>
<dbReference type="CDD" id="cd03230">
    <property type="entry name" value="ABC_DR_subfamily_A"/>
    <property type="match status" value="1"/>
</dbReference>
<proteinExistence type="inferred from homology"/>
<protein>
    <submittedName>
        <fullName evidence="6">ABC transporter ATP-binding protein</fullName>
    </submittedName>
</protein>
<evidence type="ECO:0000256" key="4">
    <source>
        <dbReference type="ARBA" id="ARBA00022840"/>
    </source>
</evidence>
<dbReference type="GO" id="GO:0005524">
    <property type="term" value="F:ATP binding"/>
    <property type="evidence" value="ECO:0007669"/>
    <property type="project" value="UniProtKB-KW"/>
</dbReference>
<reference evidence="6 7" key="1">
    <citation type="submission" date="2021-10" db="EMBL/GenBank/DDBJ databases">
        <title>Collection of gut derived symbiotic bacterial strains cultured from healthy donors.</title>
        <authorList>
            <person name="Lin H."/>
            <person name="Littmann E."/>
            <person name="Kohout C."/>
            <person name="Pamer E.G."/>
        </authorList>
    </citation>
    <scope>NUCLEOTIDE SEQUENCE [LARGE SCALE GENOMIC DNA]</scope>
    <source>
        <strain evidence="6 7">DFI.1.165</strain>
    </source>
</reference>
<dbReference type="Proteomes" id="UP001299546">
    <property type="component" value="Unassembled WGS sequence"/>
</dbReference>
<gene>
    <name evidence="6" type="ORF">LIZ65_03485</name>
</gene>
<dbReference type="SMART" id="SM00382">
    <property type="entry name" value="AAA"/>
    <property type="match status" value="1"/>
</dbReference>
<dbReference type="RefSeq" id="WP_066732691.1">
    <property type="nucleotide sequence ID" value="NZ_JAJCIQ010000001.1"/>
</dbReference>
<evidence type="ECO:0000313" key="7">
    <source>
        <dbReference type="Proteomes" id="UP001299546"/>
    </source>
</evidence>
<evidence type="ECO:0000259" key="5">
    <source>
        <dbReference type="PROSITE" id="PS50893"/>
    </source>
</evidence>
<dbReference type="InterPro" id="IPR003439">
    <property type="entry name" value="ABC_transporter-like_ATP-bd"/>
</dbReference>
<keyword evidence="3" id="KW-0547">Nucleotide-binding</keyword>
<dbReference type="InterPro" id="IPR003593">
    <property type="entry name" value="AAA+_ATPase"/>
</dbReference>
<dbReference type="PANTHER" id="PTHR43335">
    <property type="entry name" value="ABC TRANSPORTER, ATP-BINDING PROTEIN"/>
    <property type="match status" value="1"/>
</dbReference>
<comment type="caution">
    <text evidence="6">The sequence shown here is derived from an EMBL/GenBank/DDBJ whole genome shotgun (WGS) entry which is preliminary data.</text>
</comment>
<dbReference type="EMBL" id="JAJCIS010000001">
    <property type="protein sequence ID" value="MCB7386341.1"/>
    <property type="molecule type" value="Genomic_DNA"/>
</dbReference>
<dbReference type="Gene3D" id="3.40.50.300">
    <property type="entry name" value="P-loop containing nucleotide triphosphate hydrolases"/>
    <property type="match status" value="1"/>
</dbReference>
<keyword evidence="4 6" id="KW-0067">ATP-binding</keyword>
<dbReference type="PROSITE" id="PS50893">
    <property type="entry name" value="ABC_TRANSPORTER_2"/>
    <property type="match status" value="1"/>
</dbReference>
<keyword evidence="2" id="KW-0813">Transport</keyword>
<dbReference type="Pfam" id="PF00005">
    <property type="entry name" value="ABC_tran"/>
    <property type="match status" value="1"/>
</dbReference>
<evidence type="ECO:0000256" key="1">
    <source>
        <dbReference type="ARBA" id="ARBA00005417"/>
    </source>
</evidence>
<evidence type="ECO:0000256" key="3">
    <source>
        <dbReference type="ARBA" id="ARBA00022741"/>
    </source>
</evidence>
<organism evidence="6 7">
    <name type="scientific">Bariatricus massiliensis</name>
    <dbReference type="NCBI Taxonomy" id="1745713"/>
    <lineage>
        <taxon>Bacteria</taxon>
        <taxon>Bacillati</taxon>
        <taxon>Bacillota</taxon>
        <taxon>Clostridia</taxon>
        <taxon>Lachnospirales</taxon>
        <taxon>Lachnospiraceae</taxon>
        <taxon>Bariatricus</taxon>
    </lineage>
</organism>
<comment type="similarity">
    <text evidence="1">Belongs to the ABC transporter superfamily.</text>
</comment>
<dbReference type="PANTHER" id="PTHR43335:SF4">
    <property type="entry name" value="ABC TRANSPORTER, ATP-BINDING PROTEIN"/>
    <property type="match status" value="1"/>
</dbReference>
<name>A0ABS8DD49_9FIRM</name>
<accession>A0ABS8DD49</accession>
<evidence type="ECO:0000256" key="2">
    <source>
        <dbReference type="ARBA" id="ARBA00022448"/>
    </source>
</evidence>
<evidence type="ECO:0000313" key="6">
    <source>
        <dbReference type="EMBL" id="MCB7386341.1"/>
    </source>
</evidence>
<dbReference type="SUPFAM" id="SSF52540">
    <property type="entry name" value="P-loop containing nucleoside triphosphate hydrolases"/>
    <property type="match status" value="1"/>
</dbReference>
<keyword evidence="7" id="KW-1185">Reference proteome</keyword>
<dbReference type="InterPro" id="IPR027417">
    <property type="entry name" value="P-loop_NTPase"/>
</dbReference>